<keyword evidence="3" id="KW-0328">Glycosyltransferase</keyword>
<comment type="subcellular location">
    <subcellularLocation>
        <location evidence="2">Endomembrane system</location>
    </subcellularLocation>
    <subcellularLocation>
        <location evidence="1">Membrane</location>
        <topology evidence="1">Single-pass membrane protein</topology>
    </subcellularLocation>
</comment>
<proteinExistence type="predicted"/>
<keyword evidence="4" id="KW-0808">Transferase</keyword>
<evidence type="ECO:0000256" key="1">
    <source>
        <dbReference type="ARBA" id="ARBA00004167"/>
    </source>
</evidence>
<evidence type="ECO:0000256" key="5">
    <source>
        <dbReference type="ARBA" id="ARBA00022692"/>
    </source>
</evidence>
<name>A0A084IKW1_SALHC</name>
<evidence type="ECO:0000313" key="10">
    <source>
        <dbReference type="Proteomes" id="UP000028302"/>
    </source>
</evidence>
<dbReference type="STRING" id="1304275.C41B8_09963"/>
<comment type="caution">
    <text evidence="9">The sequence shown here is derived from an EMBL/GenBank/DDBJ whole genome shotgun (WGS) entry which is preliminary data.</text>
</comment>
<dbReference type="eggNOG" id="ENOG502ZC62">
    <property type="taxonomic scope" value="Bacteria"/>
</dbReference>
<gene>
    <name evidence="9" type="ORF">C41B8_09963</name>
</gene>
<dbReference type="InterPro" id="IPR001675">
    <property type="entry name" value="Glyco_trans_29"/>
</dbReference>
<keyword evidence="10" id="KW-1185">Reference proteome</keyword>
<evidence type="ECO:0000256" key="3">
    <source>
        <dbReference type="ARBA" id="ARBA00022676"/>
    </source>
</evidence>
<dbReference type="InterPro" id="IPR038578">
    <property type="entry name" value="GT29-like_sf"/>
</dbReference>
<accession>A0A084IKW1</accession>
<sequence>MLHWLDDAAIDRALDAAFRVASFGVFRIATRYSAGPLVGGRNEFASVHDAEWWCQRLAAVFGHAETIENTPREYCVIVTAPVDAALAARVADLQRRAKRRATWARRRQRLAGRLWRLVRGTVSERRLLRELAGKHVALVGNAVSLAERDYGTAIDAADVVVRCNRGILVAEYSHGSRTDWVVTGLPISRATAESRGIQRMVWVSRRAKMMRNIPAWMFASGRLHMFSKARDVHLARELGKIASTGMKAIDLLAASDCARLDIYGFDFGASHSASQPTRPMSPDHDFDAERRRALSLIEADARLHWHP</sequence>
<keyword evidence="6" id="KW-1133">Transmembrane helix</keyword>
<reference evidence="9 10" key="1">
    <citation type="submission" date="2013-03" db="EMBL/GenBank/DDBJ databases">
        <title>Salinisphaera hydrothermalis C41B8 Genome Sequencing.</title>
        <authorList>
            <person name="Li C."/>
            <person name="Lai Q."/>
            <person name="Shao Z."/>
        </authorList>
    </citation>
    <scope>NUCLEOTIDE SEQUENCE [LARGE SCALE GENOMIC DNA]</scope>
    <source>
        <strain evidence="9 10">C41B8</strain>
    </source>
</reference>
<dbReference type="Proteomes" id="UP000028302">
    <property type="component" value="Unassembled WGS sequence"/>
</dbReference>
<dbReference type="Gene3D" id="3.90.1480.20">
    <property type="entry name" value="Glycosyl transferase family 29"/>
    <property type="match status" value="1"/>
</dbReference>
<organism evidence="9 10">
    <name type="scientific">Salinisphaera hydrothermalis (strain C41B8)</name>
    <dbReference type="NCBI Taxonomy" id="1304275"/>
    <lineage>
        <taxon>Bacteria</taxon>
        <taxon>Pseudomonadati</taxon>
        <taxon>Pseudomonadota</taxon>
        <taxon>Gammaproteobacteria</taxon>
        <taxon>Salinisphaerales</taxon>
        <taxon>Salinisphaeraceae</taxon>
        <taxon>Salinisphaera</taxon>
    </lineage>
</organism>
<evidence type="ECO:0000256" key="7">
    <source>
        <dbReference type="ARBA" id="ARBA00023136"/>
    </source>
</evidence>
<dbReference type="GO" id="GO:0008373">
    <property type="term" value="F:sialyltransferase activity"/>
    <property type="evidence" value="ECO:0007669"/>
    <property type="project" value="InterPro"/>
</dbReference>
<evidence type="ECO:0000256" key="4">
    <source>
        <dbReference type="ARBA" id="ARBA00022679"/>
    </source>
</evidence>
<evidence type="ECO:0000256" key="6">
    <source>
        <dbReference type="ARBA" id="ARBA00022989"/>
    </source>
</evidence>
<evidence type="ECO:0000256" key="8">
    <source>
        <dbReference type="ARBA" id="ARBA00023180"/>
    </source>
</evidence>
<dbReference type="GO" id="GO:0012505">
    <property type="term" value="C:endomembrane system"/>
    <property type="evidence" value="ECO:0007669"/>
    <property type="project" value="UniProtKB-SubCell"/>
</dbReference>
<dbReference type="AlphaFoldDB" id="A0A084IKW1"/>
<evidence type="ECO:0000313" key="9">
    <source>
        <dbReference type="EMBL" id="KEZ77345.1"/>
    </source>
</evidence>
<dbReference type="EMBL" id="APNK01000013">
    <property type="protein sequence ID" value="KEZ77345.1"/>
    <property type="molecule type" value="Genomic_DNA"/>
</dbReference>
<keyword evidence="8" id="KW-0325">Glycoprotein</keyword>
<evidence type="ECO:0000256" key="2">
    <source>
        <dbReference type="ARBA" id="ARBA00004308"/>
    </source>
</evidence>
<dbReference type="GO" id="GO:0016020">
    <property type="term" value="C:membrane"/>
    <property type="evidence" value="ECO:0007669"/>
    <property type="project" value="UniProtKB-SubCell"/>
</dbReference>
<keyword evidence="7" id="KW-0472">Membrane</keyword>
<protein>
    <submittedName>
        <fullName evidence="9">Uncharacterized protein</fullName>
    </submittedName>
</protein>
<dbReference type="Pfam" id="PF00777">
    <property type="entry name" value="Glyco_transf_29"/>
    <property type="match status" value="1"/>
</dbReference>
<keyword evidence="5" id="KW-0812">Transmembrane</keyword>